<dbReference type="Gene3D" id="2.40.160.200">
    <property type="entry name" value="LURP1-related"/>
    <property type="match status" value="1"/>
</dbReference>
<evidence type="ECO:0000313" key="3">
    <source>
        <dbReference type="EMBL" id="CAH8356793.1"/>
    </source>
</evidence>
<dbReference type="EMBL" id="CAKOAT010220488">
    <property type="protein sequence ID" value="CAH8356793.1"/>
    <property type="molecule type" value="Genomic_DNA"/>
</dbReference>
<feature type="region of interest" description="Disordered" evidence="2">
    <location>
        <begin position="1"/>
        <end position="20"/>
    </location>
</feature>
<reference evidence="3 4" key="1">
    <citation type="submission" date="2022-03" db="EMBL/GenBank/DDBJ databases">
        <authorList>
            <person name="Macdonald S."/>
            <person name="Ahmed S."/>
            <person name="Newling K."/>
        </authorList>
    </citation>
    <scope>NUCLEOTIDE SEQUENCE [LARGE SCALE GENOMIC DNA]</scope>
</reference>
<organism evidence="3 4">
    <name type="scientific">Eruca vesicaria subsp. sativa</name>
    <name type="common">Garden rocket</name>
    <name type="synonym">Eruca sativa</name>
    <dbReference type="NCBI Taxonomy" id="29727"/>
    <lineage>
        <taxon>Eukaryota</taxon>
        <taxon>Viridiplantae</taxon>
        <taxon>Streptophyta</taxon>
        <taxon>Embryophyta</taxon>
        <taxon>Tracheophyta</taxon>
        <taxon>Spermatophyta</taxon>
        <taxon>Magnoliopsida</taxon>
        <taxon>eudicotyledons</taxon>
        <taxon>Gunneridae</taxon>
        <taxon>Pentapetalae</taxon>
        <taxon>rosids</taxon>
        <taxon>malvids</taxon>
        <taxon>Brassicales</taxon>
        <taxon>Brassicaceae</taxon>
        <taxon>Brassiceae</taxon>
        <taxon>Eruca</taxon>
    </lineage>
</organism>
<gene>
    <name evidence="3" type="ORF">ERUC_LOCUS22548</name>
</gene>
<dbReference type="PANTHER" id="PTHR31087:SF160">
    <property type="entry name" value="PROTEIN LURP-ONE-RELATED 1-RELATED"/>
    <property type="match status" value="1"/>
</dbReference>
<dbReference type="InterPro" id="IPR038595">
    <property type="entry name" value="LOR_sf"/>
</dbReference>
<accession>A0ABC8KFW9</accession>
<dbReference type="SUPFAM" id="SSF54518">
    <property type="entry name" value="Tubby C-terminal domain-like"/>
    <property type="match status" value="1"/>
</dbReference>
<evidence type="ECO:0000256" key="1">
    <source>
        <dbReference type="ARBA" id="ARBA00005437"/>
    </source>
</evidence>
<dbReference type="PANTHER" id="PTHR31087">
    <property type="match status" value="1"/>
</dbReference>
<evidence type="ECO:0000313" key="4">
    <source>
        <dbReference type="Proteomes" id="UP001642260"/>
    </source>
</evidence>
<protein>
    <submittedName>
        <fullName evidence="3">Uncharacterized protein</fullName>
    </submittedName>
</protein>
<name>A0ABC8KFW9_ERUVS</name>
<dbReference type="Pfam" id="PF04525">
    <property type="entry name" value="LOR"/>
    <property type="match status" value="1"/>
</dbReference>
<dbReference type="InterPro" id="IPR025659">
    <property type="entry name" value="Tubby-like_C"/>
</dbReference>
<dbReference type="AlphaFoldDB" id="A0ABC8KFW9"/>
<dbReference type="Proteomes" id="UP001642260">
    <property type="component" value="Unassembled WGS sequence"/>
</dbReference>
<dbReference type="InterPro" id="IPR007612">
    <property type="entry name" value="LOR"/>
</dbReference>
<keyword evidence="4" id="KW-1185">Reference proteome</keyword>
<evidence type="ECO:0000256" key="2">
    <source>
        <dbReference type="SAM" id="MobiDB-lite"/>
    </source>
</evidence>
<sequence>MSQPIVCANPSAPPRPQGGSGARVIVAPKFCAPYPVDLKFTKSMDGNFIIKDGEGNVLFKMSTPIRGLMTFHVKRIIWDTSGTPVLTLRRKNMSMHDRWQVFSGKSSKQRDLLYTVKRTSMVQLSAKLEVFLAHNTEEEICDFIIVGTWSDRSCAVYSSESPDPIAEMRQKRRVMSVLFGTHNYIVRVHPNADYAFIASLVLILDYILWTAIDTMHFATMVALHHVTPGVPTLTSIVIPAIIPE</sequence>
<comment type="similarity">
    <text evidence="1">Belongs to the LOR family.</text>
</comment>
<proteinExistence type="inferred from homology"/>
<comment type="caution">
    <text evidence="3">The sequence shown here is derived from an EMBL/GenBank/DDBJ whole genome shotgun (WGS) entry which is preliminary data.</text>
</comment>